<dbReference type="AlphaFoldDB" id="A0A4Q0I310"/>
<protein>
    <submittedName>
        <fullName evidence="3">Zf-HC2 domain-containing protein</fullName>
    </submittedName>
</protein>
<dbReference type="EMBL" id="RLII01000015">
    <property type="protein sequence ID" value="RXE58598.1"/>
    <property type="molecule type" value="Genomic_DNA"/>
</dbReference>
<dbReference type="RefSeq" id="WP_128706148.1">
    <property type="nucleotide sequence ID" value="NZ_RLII01000015.1"/>
</dbReference>
<evidence type="ECO:0000313" key="3">
    <source>
        <dbReference type="EMBL" id="RXE58598.1"/>
    </source>
</evidence>
<evidence type="ECO:0000259" key="2">
    <source>
        <dbReference type="Pfam" id="PF13490"/>
    </source>
</evidence>
<dbReference type="Pfam" id="PF13490">
    <property type="entry name" value="zf-HC2"/>
    <property type="match status" value="1"/>
</dbReference>
<keyword evidence="1" id="KW-1133">Transmembrane helix</keyword>
<keyword evidence="1" id="KW-0472">Membrane</keyword>
<name>A0A4Q0I310_9FIRM</name>
<sequence length="243" mass="27959">MKINCNIIQDLLPLYIDDFCSKESSSLVEEHLRECETCSKIYNEQKSEIKVNAEVIKDNLKAKKPFKKITRNFIVSLVLVFILSVTAILTYNTLDGERVGFSTISGRVKSEIFLRHLEKGEFEKAAEKLRFFGVIYEGLTAEEEKSQWINGMKKLKNEGIEIVSHRETVIETDDGFTCGYTTIEIKYNNKLYDFTLGLYTNSEKVELGYLGYSVDPTLSEAEVEIKEMIANKFNEFIRTYYPG</sequence>
<feature type="transmembrane region" description="Helical" evidence="1">
    <location>
        <begin position="73"/>
        <end position="94"/>
    </location>
</feature>
<evidence type="ECO:0000256" key="1">
    <source>
        <dbReference type="SAM" id="Phobius"/>
    </source>
</evidence>
<feature type="domain" description="Putative zinc-finger" evidence="2">
    <location>
        <begin position="5"/>
        <end position="38"/>
    </location>
</feature>
<dbReference type="OrthoDB" id="6194834at2"/>
<keyword evidence="1" id="KW-0812">Transmembrane</keyword>
<organism evidence="3 4">
    <name type="scientific">Acetivibrio mesophilus</name>
    <dbReference type="NCBI Taxonomy" id="2487273"/>
    <lineage>
        <taxon>Bacteria</taxon>
        <taxon>Bacillati</taxon>
        <taxon>Bacillota</taxon>
        <taxon>Clostridia</taxon>
        <taxon>Eubacteriales</taxon>
        <taxon>Oscillospiraceae</taxon>
        <taxon>Acetivibrio</taxon>
    </lineage>
</organism>
<accession>A0A4Q0I310</accession>
<reference evidence="4" key="1">
    <citation type="submission" date="2018-11" db="EMBL/GenBank/DDBJ databases">
        <title>Genome sequencing of a novel mesophilic and cellulolytic organism within the genus Hungateiclostridium.</title>
        <authorList>
            <person name="Rettenmaier R."/>
            <person name="Liebl W."/>
            <person name="Zverlov V."/>
        </authorList>
    </citation>
    <scope>NUCLEOTIDE SEQUENCE [LARGE SCALE GENOMIC DNA]</scope>
    <source>
        <strain evidence="4">N2K1</strain>
    </source>
</reference>
<dbReference type="InterPro" id="IPR027383">
    <property type="entry name" value="Znf_put"/>
</dbReference>
<comment type="caution">
    <text evidence="3">The sequence shown here is derived from an EMBL/GenBank/DDBJ whole genome shotgun (WGS) entry which is preliminary data.</text>
</comment>
<evidence type="ECO:0000313" key="4">
    <source>
        <dbReference type="Proteomes" id="UP000289166"/>
    </source>
</evidence>
<proteinExistence type="predicted"/>
<gene>
    <name evidence="3" type="ORF">EFD62_11260</name>
</gene>
<dbReference type="Proteomes" id="UP000289166">
    <property type="component" value="Unassembled WGS sequence"/>
</dbReference>
<keyword evidence="4" id="KW-1185">Reference proteome</keyword>